<gene>
    <name evidence="1" type="ORF">LKD37_16520</name>
</gene>
<evidence type="ECO:0000313" key="1">
    <source>
        <dbReference type="EMBL" id="MCC2131079.1"/>
    </source>
</evidence>
<keyword evidence="2" id="KW-1185">Reference proteome</keyword>
<protein>
    <submittedName>
        <fullName evidence="1">Uncharacterized protein</fullName>
    </submittedName>
</protein>
<sequence length="58" mass="6082">MIYTDPRLSPVLDTNGIVGAGSTEPGGEFPDSIGPGLYKFTLPDGQQVIVDQYGNIIG</sequence>
<dbReference type="EMBL" id="JAJEPW010000102">
    <property type="protein sequence ID" value="MCC2131079.1"/>
    <property type="molecule type" value="Genomic_DNA"/>
</dbReference>
<comment type="caution">
    <text evidence="1">The sequence shown here is derived from an EMBL/GenBank/DDBJ whole genome shotgun (WGS) entry which is preliminary data.</text>
</comment>
<reference evidence="1" key="1">
    <citation type="submission" date="2021-10" db="EMBL/GenBank/DDBJ databases">
        <title>Anaerobic single-cell dispensing facilitates the cultivation of human gut bacteria.</title>
        <authorList>
            <person name="Afrizal A."/>
        </authorList>
    </citation>
    <scope>NUCLEOTIDE SEQUENCE</scope>
    <source>
        <strain evidence="1">CLA-AA-H272</strain>
    </source>
</reference>
<proteinExistence type="predicted"/>
<organism evidence="1 2">
    <name type="scientific">Brotocaccenecus cirricatena</name>
    <dbReference type="NCBI Taxonomy" id="3064195"/>
    <lineage>
        <taxon>Bacteria</taxon>
        <taxon>Bacillati</taxon>
        <taxon>Bacillota</taxon>
        <taxon>Clostridia</taxon>
        <taxon>Eubacteriales</taxon>
        <taxon>Oscillospiraceae</taxon>
        <taxon>Brotocaccenecus</taxon>
    </lineage>
</organism>
<name>A0AAE3AF08_9FIRM</name>
<dbReference type="RefSeq" id="WP_302930195.1">
    <property type="nucleotide sequence ID" value="NZ_JAJEPW010000102.1"/>
</dbReference>
<dbReference type="AlphaFoldDB" id="A0AAE3AF08"/>
<evidence type="ECO:0000313" key="2">
    <source>
        <dbReference type="Proteomes" id="UP001199319"/>
    </source>
</evidence>
<accession>A0AAE3AF08</accession>
<dbReference type="Proteomes" id="UP001199319">
    <property type="component" value="Unassembled WGS sequence"/>
</dbReference>